<evidence type="ECO:0000313" key="11">
    <source>
        <dbReference type="Proteomes" id="UP001259659"/>
    </source>
</evidence>
<dbReference type="Pfam" id="PF00528">
    <property type="entry name" value="BPD_transp_1"/>
    <property type="match status" value="1"/>
</dbReference>
<feature type="transmembrane region" description="Helical" evidence="8">
    <location>
        <begin position="175"/>
        <end position="192"/>
    </location>
</feature>
<gene>
    <name evidence="10" type="primary">pstA</name>
    <name evidence="10" type="ORF">NDI56_08360</name>
</gene>
<evidence type="ECO:0000256" key="5">
    <source>
        <dbReference type="ARBA" id="ARBA00022692"/>
    </source>
</evidence>
<dbReference type="Gene3D" id="1.10.3720.10">
    <property type="entry name" value="MetI-like"/>
    <property type="match status" value="1"/>
</dbReference>
<feature type="transmembrane region" description="Helical" evidence="8">
    <location>
        <begin position="56"/>
        <end position="76"/>
    </location>
</feature>
<evidence type="ECO:0000256" key="3">
    <source>
        <dbReference type="ARBA" id="ARBA00022448"/>
    </source>
</evidence>
<sequence length="544" mass="56524">MATQTETEFGEVSRIKGIAFKYLSFGASIVGILALGVLLAYVFWDAFGLDAAGPLWYLTYAVTLLAPLVAFVAYARTRPEVASGALELFAFTVGGGMLAFAAIIILLVIAGPQVWFTYSFVLALLAALFVYGQYNREATWVGLAMLGVLVVGPVAGTLALGVVGSAAALLGAPGVYFLSIVVPGAVVGAYLAAARFDQPRRRAIGVGVAIPVLAIAGVPVVDTVPAVDRSVWFTALVIFGLPVGYAVAATARRRERWAAFALPAIVIGGFLLGEFVVGAVGASRPAPWLDWQFLTTPPSSLAESAGLYPAIIGSVFLIVLVSIFTFVFGVGTALYLEEYAPASGPLGTLTRLVNVNISNLAGVPSVVYGLLGLGIFVNINAELGPITYGGIGAGVVLTAALTLSLLILPIVVISAQEAIRSVPDSLRQASYGMGATRWQTVRNVVIPRSLPGILTGTILALGRAIGETAPLIMIGAATGLFSPPSGLFSPAAAMPLQIFAWSSRPGEAFQYGVLAAGVVTLLIVLLSMNSVAILVRNKYQQEAY</sequence>
<feature type="transmembrane region" description="Helical" evidence="8">
    <location>
        <begin position="230"/>
        <end position="248"/>
    </location>
</feature>
<feature type="transmembrane region" description="Helical" evidence="8">
    <location>
        <begin position="307"/>
        <end position="336"/>
    </location>
</feature>
<evidence type="ECO:0000256" key="2">
    <source>
        <dbReference type="ARBA" id="ARBA00007069"/>
    </source>
</evidence>
<keyword evidence="6 8" id="KW-1133">Transmembrane helix</keyword>
<dbReference type="CDD" id="cd06261">
    <property type="entry name" value="TM_PBP2"/>
    <property type="match status" value="1"/>
</dbReference>
<organism evidence="10 11">
    <name type="scientific">Haloarcula saliterrae</name>
    <dbReference type="NCBI Taxonomy" id="2950534"/>
    <lineage>
        <taxon>Archaea</taxon>
        <taxon>Methanobacteriati</taxon>
        <taxon>Methanobacteriota</taxon>
        <taxon>Stenosarchaea group</taxon>
        <taxon>Halobacteria</taxon>
        <taxon>Halobacteriales</taxon>
        <taxon>Haloarculaceae</taxon>
        <taxon>Haloarcula</taxon>
    </lineage>
</organism>
<dbReference type="InterPro" id="IPR000515">
    <property type="entry name" value="MetI-like"/>
</dbReference>
<dbReference type="Proteomes" id="UP001259659">
    <property type="component" value="Unassembled WGS sequence"/>
</dbReference>
<dbReference type="InterPro" id="IPR005672">
    <property type="entry name" value="Phosphate_PstA"/>
</dbReference>
<feature type="domain" description="ABC transmembrane type-1" evidence="9">
    <location>
        <begin position="311"/>
        <end position="532"/>
    </location>
</feature>
<evidence type="ECO:0000256" key="1">
    <source>
        <dbReference type="ARBA" id="ARBA00004651"/>
    </source>
</evidence>
<dbReference type="PROSITE" id="PS50928">
    <property type="entry name" value="ABC_TM1"/>
    <property type="match status" value="1"/>
</dbReference>
<keyword evidence="4 8" id="KW-1003">Cell membrane</keyword>
<feature type="transmembrane region" description="Helical" evidence="8">
    <location>
        <begin position="204"/>
        <end position="224"/>
    </location>
</feature>
<dbReference type="RefSeq" id="WP_310919010.1">
    <property type="nucleotide sequence ID" value="NZ_JAMQON010000002.1"/>
</dbReference>
<evidence type="ECO:0000256" key="7">
    <source>
        <dbReference type="ARBA" id="ARBA00023136"/>
    </source>
</evidence>
<dbReference type="EMBL" id="JAMQON010000002">
    <property type="protein sequence ID" value="MDS0259402.1"/>
    <property type="molecule type" value="Genomic_DNA"/>
</dbReference>
<comment type="caution">
    <text evidence="10">The sequence shown here is derived from an EMBL/GenBank/DDBJ whole genome shotgun (WGS) entry which is preliminary data.</text>
</comment>
<dbReference type="PANTHER" id="PTHR43470">
    <property type="entry name" value="PHOSPHATE TRANSPORT SYSTEM PERMEASE PROTEIN PSTA-RELATED"/>
    <property type="match status" value="1"/>
</dbReference>
<feature type="transmembrane region" description="Helical" evidence="8">
    <location>
        <begin position="357"/>
        <end position="379"/>
    </location>
</feature>
<accession>A0ABU2FB28</accession>
<comment type="caution">
    <text evidence="8">Lacks conserved residue(s) required for the propagation of feature annotation.</text>
</comment>
<name>A0ABU2FB28_9EURY</name>
<evidence type="ECO:0000256" key="8">
    <source>
        <dbReference type="RuleBase" id="RU363043"/>
    </source>
</evidence>
<evidence type="ECO:0000313" key="10">
    <source>
        <dbReference type="EMBL" id="MDS0259402.1"/>
    </source>
</evidence>
<evidence type="ECO:0000256" key="6">
    <source>
        <dbReference type="ARBA" id="ARBA00022989"/>
    </source>
</evidence>
<proteinExistence type="inferred from homology"/>
<evidence type="ECO:0000259" key="9">
    <source>
        <dbReference type="PROSITE" id="PS50928"/>
    </source>
</evidence>
<feature type="transmembrane region" description="Helical" evidence="8">
    <location>
        <begin position="88"/>
        <end position="109"/>
    </location>
</feature>
<dbReference type="SUPFAM" id="SSF161098">
    <property type="entry name" value="MetI-like"/>
    <property type="match status" value="1"/>
</dbReference>
<dbReference type="PANTHER" id="PTHR43470:SF5">
    <property type="entry name" value="PHOSPHATE TRANSPORT SYSTEM PERMEASE PROTEIN PSTA"/>
    <property type="match status" value="1"/>
</dbReference>
<comment type="subcellular location">
    <subcellularLocation>
        <location evidence="1 8">Cell membrane</location>
        <topology evidence="1 8">Multi-pass membrane protein</topology>
    </subcellularLocation>
</comment>
<feature type="transmembrane region" description="Helical" evidence="8">
    <location>
        <begin position="143"/>
        <end position="169"/>
    </location>
</feature>
<feature type="transmembrane region" description="Helical" evidence="8">
    <location>
        <begin position="513"/>
        <end position="535"/>
    </location>
</feature>
<feature type="transmembrane region" description="Helical" evidence="8">
    <location>
        <begin position="471"/>
        <end position="493"/>
    </location>
</feature>
<protein>
    <recommendedName>
        <fullName evidence="8">Phosphate transport system permease protein PstA</fullName>
    </recommendedName>
</protein>
<reference evidence="10 11" key="1">
    <citation type="submission" date="2022-06" db="EMBL/GenBank/DDBJ databases">
        <title>Haloarcula sp. a new haloarchaeum isolate from saline soil.</title>
        <authorList>
            <person name="Strakova D."/>
            <person name="Galisteo C."/>
            <person name="Sanchez-Porro C."/>
            <person name="Ventosa A."/>
        </authorList>
    </citation>
    <scope>NUCLEOTIDE SEQUENCE [LARGE SCALE GENOMIC DNA]</scope>
    <source>
        <strain evidence="10 11">S1CR25-12</strain>
    </source>
</reference>
<feature type="transmembrane region" description="Helical" evidence="8">
    <location>
        <begin position="115"/>
        <end position="131"/>
    </location>
</feature>
<dbReference type="NCBIfam" id="TIGR00974">
    <property type="entry name" value="3a0107s02c"/>
    <property type="match status" value="1"/>
</dbReference>
<keyword evidence="7 8" id="KW-0472">Membrane</keyword>
<evidence type="ECO:0000256" key="4">
    <source>
        <dbReference type="ARBA" id="ARBA00022475"/>
    </source>
</evidence>
<dbReference type="InterPro" id="IPR035906">
    <property type="entry name" value="MetI-like_sf"/>
</dbReference>
<comment type="similarity">
    <text evidence="2 8">Belongs to the binding-protein-dependent transport system permease family. CysTW subfamily.</text>
</comment>
<feature type="transmembrane region" description="Helical" evidence="8">
    <location>
        <begin position="22"/>
        <end position="44"/>
    </location>
</feature>
<feature type="transmembrane region" description="Helical" evidence="8">
    <location>
        <begin position="260"/>
        <end position="282"/>
    </location>
</feature>
<keyword evidence="3" id="KW-0813">Transport</keyword>
<keyword evidence="11" id="KW-1185">Reference proteome</keyword>
<keyword evidence="5 8" id="KW-0812">Transmembrane</keyword>
<feature type="transmembrane region" description="Helical" evidence="8">
    <location>
        <begin position="391"/>
        <end position="413"/>
    </location>
</feature>